<dbReference type="InterPro" id="IPR025996">
    <property type="entry name" value="MT1864/Rv1816-like_C"/>
</dbReference>
<sequence>MPRPVREGDRLVGGRADPPHRRGDQPGVGHPRRQQGPAAVTINGVAREVGMSGPAPYHYFAGHDELVGAVTADFFRELTEQLEAAREAYPPGDHTRRLLATCRAMRRWAVTHRAEFGWVFAGPVTSRRREPAGRDFEQVFLDEVVDLWRPRPFPVPDELDPSIREQLPLYAAAHGTPMPVEAIHVFLSCWIRLYGMLCMEVLHQLDFAYTDLEPVFEDLLRELAPRLGIGYDAAAGREP</sequence>
<dbReference type="PANTHER" id="PTHR30055:SF243">
    <property type="entry name" value="HTH-TYPE TRANSCRIPTIONAL REGULATOR RV1816"/>
    <property type="match status" value="1"/>
</dbReference>
<dbReference type="InterPro" id="IPR036271">
    <property type="entry name" value="Tet_transcr_reg_TetR-rel_C_sf"/>
</dbReference>
<keyword evidence="1" id="KW-0805">Transcription regulation</keyword>
<dbReference type="SUPFAM" id="SSF48498">
    <property type="entry name" value="Tetracyclin repressor-like, C-terminal domain"/>
    <property type="match status" value="1"/>
</dbReference>
<evidence type="ECO:0000256" key="4">
    <source>
        <dbReference type="SAM" id="MobiDB-lite"/>
    </source>
</evidence>
<evidence type="ECO:0000256" key="2">
    <source>
        <dbReference type="ARBA" id="ARBA00023125"/>
    </source>
</evidence>
<evidence type="ECO:0000259" key="6">
    <source>
        <dbReference type="Pfam" id="PF13305"/>
    </source>
</evidence>
<accession>A0A2W2CVY5</accession>
<reference evidence="7 8" key="1">
    <citation type="submission" date="2018-01" db="EMBL/GenBank/DDBJ databases">
        <title>Draft genome sequence of Nonomuraea sp. KC333.</title>
        <authorList>
            <person name="Sahin N."/>
            <person name="Saygin H."/>
            <person name="Ay H."/>
        </authorList>
    </citation>
    <scope>NUCLEOTIDE SEQUENCE [LARGE SCALE GENOMIC DNA]</scope>
    <source>
        <strain evidence="7 8">KC333</strain>
    </source>
</reference>
<dbReference type="Gene3D" id="1.10.357.10">
    <property type="entry name" value="Tetracycline Repressor, domain 2"/>
    <property type="match status" value="1"/>
</dbReference>
<dbReference type="InterPro" id="IPR009057">
    <property type="entry name" value="Homeodomain-like_sf"/>
</dbReference>
<dbReference type="Proteomes" id="UP000249304">
    <property type="component" value="Unassembled WGS sequence"/>
</dbReference>
<dbReference type="Pfam" id="PF13305">
    <property type="entry name" value="TetR_C_33"/>
    <property type="match status" value="1"/>
</dbReference>
<keyword evidence="3" id="KW-0804">Transcription</keyword>
<evidence type="ECO:0000256" key="1">
    <source>
        <dbReference type="ARBA" id="ARBA00023015"/>
    </source>
</evidence>
<dbReference type="SUPFAM" id="SSF46689">
    <property type="entry name" value="Homeodomain-like"/>
    <property type="match status" value="1"/>
</dbReference>
<feature type="domain" description="HTH tetR-type" evidence="5">
    <location>
        <begin position="34"/>
        <end position="70"/>
    </location>
</feature>
<evidence type="ECO:0000313" key="8">
    <source>
        <dbReference type="Proteomes" id="UP000249304"/>
    </source>
</evidence>
<dbReference type="OrthoDB" id="3210322at2"/>
<evidence type="ECO:0000259" key="5">
    <source>
        <dbReference type="Pfam" id="PF00440"/>
    </source>
</evidence>
<dbReference type="EMBL" id="POUD01000413">
    <property type="protein sequence ID" value="PZG03706.1"/>
    <property type="molecule type" value="Genomic_DNA"/>
</dbReference>
<organism evidence="7 8">
    <name type="scientific">Nonomuraea aridisoli</name>
    <dbReference type="NCBI Taxonomy" id="2070368"/>
    <lineage>
        <taxon>Bacteria</taxon>
        <taxon>Bacillati</taxon>
        <taxon>Actinomycetota</taxon>
        <taxon>Actinomycetes</taxon>
        <taxon>Streptosporangiales</taxon>
        <taxon>Streptosporangiaceae</taxon>
        <taxon>Nonomuraea</taxon>
    </lineage>
</organism>
<dbReference type="PANTHER" id="PTHR30055">
    <property type="entry name" value="HTH-TYPE TRANSCRIPTIONAL REGULATOR RUTR"/>
    <property type="match status" value="1"/>
</dbReference>
<feature type="compositionally biased region" description="Basic and acidic residues" evidence="4">
    <location>
        <begin position="1"/>
        <end position="24"/>
    </location>
</feature>
<feature type="region of interest" description="Disordered" evidence="4">
    <location>
        <begin position="1"/>
        <end position="36"/>
    </location>
</feature>
<evidence type="ECO:0000313" key="7">
    <source>
        <dbReference type="EMBL" id="PZG03706.1"/>
    </source>
</evidence>
<protein>
    <submittedName>
        <fullName evidence="7">TetR family transcriptional regulator</fullName>
    </submittedName>
</protein>
<dbReference type="InterPro" id="IPR050109">
    <property type="entry name" value="HTH-type_TetR-like_transc_reg"/>
</dbReference>
<comment type="caution">
    <text evidence="7">The sequence shown here is derived from an EMBL/GenBank/DDBJ whole genome shotgun (WGS) entry which is preliminary data.</text>
</comment>
<proteinExistence type="predicted"/>
<name>A0A2W2CVY5_9ACTN</name>
<dbReference type="AlphaFoldDB" id="A0A2W2CVY5"/>
<dbReference type="GO" id="GO:0003700">
    <property type="term" value="F:DNA-binding transcription factor activity"/>
    <property type="evidence" value="ECO:0007669"/>
    <property type="project" value="TreeGrafter"/>
</dbReference>
<dbReference type="Pfam" id="PF00440">
    <property type="entry name" value="TetR_N"/>
    <property type="match status" value="1"/>
</dbReference>
<feature type="domain" description="HTH-type transcriptional regulator MT1864/Rv1816-like C-terminal" evidence="6">
    <location>
        <begin position="98"/>
        <end position="223"/>
    </location>
</feature>
<evidence type="ECO:0000256" key="3">
    <source>
        <dbReference type="ARBA" id="ARBA00023163"/>
    </source>
</evidence>
<dbReference type="GO" id="GO:0000976">
    <property type="term" value="F:transcription cis-regulatory region binding"/>
    <property type="evidence" value="ECO:0007669"/>
    <property type="project" value="TreeGrafter"/>
</dbReference>
<dbReference type="InterPro" id="IPR001647">
    <property type="entry name" value="HTH_TetR"/>
</dbReference>
<keyword evidence="2" id="KW-0238">DNA-binding</keyword>
<gene>
    <name evidence="7" type="ORF">C1J01_45575</name>
</gene>
<keyword evidence="8" id="KW-1185">Reference proteome</keyword>